<sequence>MPLITTDTEQQQLATLLAKGTPHYRLAYSDRTAWLMACLSELAYLRFNPLMTETQRIALLQKVDRLLDKPRQAALLALVEKLGYDPDEERQELIQELTLLDGELVATFDRAGTQAILVKLKLGLVLAFRGTEATSIKDIKADADAVSTHADNGGRVHRGFQQAFQSIYMDIKAALANYPDQPLVLTGHSLGGALATLAARDLNHPGGLAACYTFGAPRVGDEEWVSDLKTPMYRLVNSADCVTMLPPGTEVVSFLGWLVRWIPGVGQPARQWLLKRFGGYLHAGNMRFLTNCPPGDYRTVRLLYSVSLVYRLKAFIIKKLPWRHFLADHKISVYRKKLAVVAENRN</sequence>
<dbReference type="Proteomes" id="UP000626148">
    <property type="component" value="Unassembled WGS sequence"/>
</dbReference>
<dbReference type="PANTHER" id="PTHR45856:SF24">
    <property type="entry name" value="FUNGAL LIPASE-LIKE DOMAIN-CONTAINING PROTEIN"/>
    <property type="match status" value="1"/>
</dbReference>
<proteinExistence type="predicted"/>
<dbReference type="Gene3D" id="3.40.50.1820">
    <property type="entry name" value="alpha/beta hydrolase"/>
    <property type="match status" value="1"/>
</dbReference>
<evidence type="ECO:0000313" key="2">
    <source>
        <dbReference type="EMBL" id="GGX47971.1"/>
    </source>
</evidence>
<dbReference type="CDD" id="cd00519">
    <property type="entry name" value="Lipase_3"/>
    <property type="match status" value="1"/>
</dbReference>
<name>A0A918K5I0_9GAMM</name>
<dbReference type="PANTHER" id="PTHR45856">
    <property type="entry name" value="ALPHA/BETA-HYDROLASES SUPERFAMILY PROTEIN"/>
    <property type="match status" value="1"/>
</dbReference>
<keyword evidence="3" id="KW-1185">Reference proteome</keyword>
<dbReference type="InterPro" id="IPR002921">
    <property type="entry name" value="Fungal_lipase-type"/>
</dbReference>
<feature type="domain" description="Fungal lipase-type" evidence="1">
    <location>
        <begin position="125"/>
        <end position="247"/>
    </location>
</feature>
<dbReference type="SUPFAM" id="SSF53474">
    <property type="entry name" value="alpha/beta-Hydrolases"/>
    <property type="match status" value="1"/>
</dbReference>
<dbReference type="InterPro" id="IPR029058">
    <property type="entry name" value="AB_hydrolase_fold"/>
</dbReference>
<dbReference type="RefSeq" id="WP_189607757.1">
    <property type="nucleotide sequence ID" value="NZ_BMXR01000003.1"/>
</dbReference>
<dbReference type="InterPro" id="IPR051218">
    <property type="entry name" value="Sec_MonoDiacylglyc_Lipase"/>
</dbReference>
<reference evidence="2" key="1">
    <citation type="journal article" date="2014" name="Int. J. Syst. Evol. Microbiol.">
        <title>Complete genome sequence of Corynebacterium casei LMG S-19264T (=DSM 44701T), isolated from a smear-ripened cheese.</title>
        <authorList>
            <consortium name="US DOE Joint Genome Institute (JGI-PGF)"/>
            <person name="Walter F."/>
            <person name="Albersmeier A."/>
            <person name="Kalinowski J."/>
            <person name="Ruckert C."/>
        </authorList>
    </citation>
    <scope>NUCLEOTIDE SEQUENCE</scope>
    <source>
        <strain evidence="2">KCTC 22169</strain>
    </source>
</reference>
<evidence type="ECO:0000259" key="1">
    <source>
        <dbReference type="Pfam" id="PF01764"/>
    </source>
</evidence>
<comment type="caution">
    <text evidence="2">The sequence shown here is derived from an EMBL/GenBank/DDBJ whole genome shotgun (WGS) entry which is preliminary data.</text>
</comment>
<dbReference type="GO" id="GO:0006629">
    <property type="term" value="P:lipid metabolic process"/>
    <property type="evidence" value="ECO:0007669"/>
    <property type="project" value="InterPro"/>
</dbReference>
<dbReference type="AlphaFoldDB" id="A0A918K5I0"/>
<accession>A0A918K5I0</accession>
<organism evidence="2 3">
    <name type="scientific">Saccharospirillum salsuginis</name>
    <dbReference type="NCBI Taxonomy" id="418750"/>
    <lineage>
        <taxon>Bacteria</taxon>
        <taxon>Pseudomonadati</taxon>
        <taxon>Pseudomonadota</taxon>
        <taxon>Gammaproteobacteria</taxon>
        <taxon>Oceanospirillales</taxon>
        <taxon>Saccharospirillaceae</taxon>
        <taxon>Saccharospirillum</taxon>
    </lineage>
</organism>
<evidence type="ECO:0000313" key="3">
    <source>
        <dbReference type="Proteomes" id="UP000626148"/>
    </source>
</evidence>
<reference evidence="2" key="2">
    <citation type="submission" date="2020-09" db="EMBL/GenBank/DDBJ databases">
        <authorList>
            <person name="Sun Q."/>
            <person name="Kim S."/>
        </authorList>
    </citation>
    <scope>NUCLEOTIDE SEQUENCE</scope>
    <source>
        <strain evidence="2">KCTC 22169</strain>
    </source>
</reference>
<protein>
    <recommendedName>
        <fullName evidence="1">Fungal lipase-type domain-containing protein</fullName>
    </recommendedName>
</protein>
<dbReference type="Pfam" id="PF01764">
    <property type="entry name" value="Lipase_3"/>
    <property type="match status" value="1"/>
</dbReference>
<gene>
    <name evidence="2" type="ORF">GCM10007392_13560</name>
</gene>
<dbReference type="EMBL" id="BMXR01000003">
    <property type="protein sequence ID" value="GGX47971.1"/>
    <property type="molecule type" value="Genomic_DNA"/>
</dbReference>